<name>A0A813GWQ6_POLGL</name>
<accession>A0A813GWQ6</accession>
<evidence type="ECO:0000313" key="2">
    <source>
        <dbReference type="Proteomes" id="UP000654075"/>
    </source>
</evidence>
<organism evidence="1 2">
    <name type="scientific">Polarella glacialis</name>
    <name type="common">Dinoflagellate</name>
    <dbReference type="NCBI Taxonomy" id="89957"/>
    <lineage>
        <taxon>Eukaryota</taxon>
        <taxon>Sar</taxon>
        <taxon>Alveolata</taxon>
        <taxon>Dinophyceae</taxon>
        <taxon>Suessiales</taxon>
        <taxon>Suessiaceae</taxon>
        <taxon>Polarella</taxon>
    </lineage>
</organism>
<sequence length="451" mass="46769">AAVANARRAGVQGSPCGQGVWLGGRWYYSTGRYDWDDGTPLSAGEVEASSGEEAVDGGFYMNWDQGQPSAPMGEQGLEQQLYMAVSNGKWHDARVGKHSLAIVCQESVAQATGLLRLEGPLGGQVFSATAGRPLVVSGLEGVGLVAADLLLVADLGKSCGTAPAAVKLGGEGISYPSQDGTSFAWPGYARTVGGLYQLCWCRIKANVTDCRRHTDFLVSAGQLVLSGPLLAQRRRCHSGEECNITLNWPLQAPVVPGLLSVASSCESGAAVVAGFQGGPAISSSADFTWPQLNASGGRHKLCWCSMPNCTGPSDHTAIEVGLIEVDGPYSDNNFTCIEGRICTAAPLRGLALLDGDVARFSRDVGGIAGRLPCGESDGSSSFAQVSLPSTLCGTYINNCTLVWPELLMSVPPGRYGLCWCSGGGPPGSCSAASDFTTNAGELTVISSAAYQ</sequence>
<evidence type="ECO:0000313" key="1">
    <source>
        <dbReference type="EMBL" id="CAE8629645.1"/>
    </source>
</evidence>
<dbReference type="EMBL" id="CAJNNV010029678">
    <property type="protein sequence ID" value="CAE8629645.1"/>
    <property type="molecule type" value="Genomic_DNA"/>
</dbReference>
<dbReference type="Gene3D" id="3.10.100.10">
    <property type="entry name" value="Mannose-Binding Protein A, subunit A"/>
    <property type="match status" value="1"/>
</dbReference>
<protein>
    <submittedName>
        <fullName evidence="1">Uncharacterized protein</fullName>
    </submittedName>
</protein>
<feature type="non-terminal residue" evidence="1">
    <location>
        <position position="1"/>
    </location>
</feature>
<proteinExistence type="predicted"/>
<reference evidence="1" key="1">
    <citation type="submission" date="2021-02" db="EMBL/GenBank/DDBJ databases">
        <authorList>
            <person name="Dougan E. K."/>
            <person name="Rhodes N."/>
            <person name="Thang M."/>
            <person name="Chan C."/>
        </authorList>
    </citation>
    <scope>NUCLEOTIDE SEQUENCE</scope>
</reference>
<dbReference type="SUPFAM" id="SSF56436">
    <property type="entry name" value="C-type lectin-like"/>
    <property type="match status" value="1"/>
</dbReference>
<dbReference type="Proteomes" id="UP000654075">
    <property type="component" value="Unassembled WGS sequence"/>
</dbReference>
<keyword evidence="2" id="KW-1185">Reference proteome</keyword>
<dbReference type="AlphaFoldDB" id="A0A813GWQ6"/>
<comment type="caution">
    <text evidence="1">The sequence shown here is derived from an EMBL/GenBank/DDBJ whole genome shotgun (WGS) entry which is preliminary data.</text>
</comment>
<gene>
    <name evidence="1" type="ORF">PGLA1383_LOCUS46073</name>
</gene>
<dbReference type="CDD" id="cd00037">
    <property type="entry name" value="CLECT"/>
    <property type="match status" value="1"/>
</dbReference>
<dbReference type="InterPro" id="IPR016187">
    <property type="entry name" value="CTDL_fold"/>
</dbReference>
<dbReference type="InterPro" id="IPR016186">
    <property type="entry name" value="C-type_lectin-like/link_sf"/>
</dbReference>